<reference evidence="3 4" key="1">
    <citation type="submission" date="2020-06" db="EMBL/GenBank/DDBJ databases">
        <title>Transcriptomic and genomic resources for Thalictrum thalictroides and T. hernandezii: Facilitating candidate gene discovery in an emerging model plant lineage.</title>
        <authorList>
            <person name="Arias T."/>
            <person name="Riano-Pachon D.M."/>
            <person name="Di Stilio V.S."/>
        </authorList>
    </citation>
    <scope>NUCLEOTIDE SEQUENCE [LARGE SCALE GENOMIC DNA]</scope>
    <source>
        <strain evidence="4">cv. WT478/WT964</strain>
        <tissue evidence="3">Leaves</tissue>
    </source>
</reference>
<organism evidence="3 4">
    <name type="scientific">Thalictrum thalictroides</name>
    <name type="common">Rue-anemone</name>
    <name type="synonym">Anemone thalictroides</name>
    <dbReference type="NCBI Taxonomy" id="46969"/>
    <lineage>
        <taxon>Eukaryota</taxon>
        <taxon>Viridiplantae</taxon>
        <taxon>Streptophyta</taxon>
        <taxon>Embryophyta</taxon>
        <taxon>Tracheophyta</taxon>
        <taxon>Spermatophyta</taxon>
        <taxon>Magnoliopsida</taxon>
        <taxon>Ranunculales</taxon>
        <taxon>Ranunculaceae</taxon>
        <taxon>Thalictroideae</taxon>
        <taxon>Thalictrum</taxon>
    </lineage>
</organism>
<dbReference type="InterPro" id="IPR051504">
    <property type="entry name" value="Plant_metabolite_acyltrans"/>
</dbReference>
<accession>A0A7J6W9N5</accession>
<keyword evidence="2 3" id="KW-0012">Acyltransferase</keyword>
<dbReference type="InterPro" id="IPR023213">
    <property type="entry name" value="CAT-like_dom_sf"/>
</dbReference>
<dbReference type="OrthoDB" id="1862401at2759"/>
<dbReference type="EMBL" id="JABWDY010019141">
    <property type="protein sequence ID" value="KAF5194119.1"/>
    <property type="molecule type" value="Genomic_DNA"/>
</dbReference>
<dbReference type="Gene3D" id="3.30.559.10">
    <property type="entry name" value="Chloramphenicol acetyltransferase-like domain"/>
    <property type="match status" value="1"/>
</dbReference>
<dbReference type="Proteomes" id="UP000554482">
    <property type="component" value="Unassembled WGS sequence"/>
</dbReference>
<evidence type="ECO:0000256" key="2">
    <source>
        <dbReference type="ARBA" id="ARBA00023315"/>
    </source>
</evidence>
<proteinExistence type="predicted"/>
<dbReference type="AlphaFoldDB" id="A0A7J6W9N5"/>
<gene>
    <name evidence="3" type="ORF">FRX31_016294</name>
</gene>
<dbReference type="Pfam" id="PF02458">
    <property type="entry name" value="Transferase"/>
    <property type="match status" value="1"/>
</dbReference>
<dbReference type="PANTHER" id="PTHR31625">
    <property type="match status" value="1"/>
</dbReference>
<name>A0A7J6W9N5_THATH</name>
<evidence type="ECO:0000256" key="1">
    <source>
        <dbReference type="ARBA" id="ARBA00022679"/>
    </source>
</evidence>
<comment type="caution">
    <text evidence="3">The sequence shown here is derived from an EMBL/GenBank/DDBJ whole genome shotgun (WGS) entry which is preliminary data.</text>
</comment>
<evidence type="ECO:0000313" key="3">
    <source>
        <dbReference type="EMBL" id="KAF5194119.1"/>
    </source>
</evidence>
<dbReference type="GO" id="GO:0016747">
    <property type="term" value="F:acyltransferase activity, transferring groups other than amino-acyl groups"/>
    <property type="evidence" value="ECO:0007669"/>
    <property type="project" value="UniProtKB-ARBA"/>
</dbReference>
<protein>
    <submittedName>
        <fullName evidence="3">Anthocyanin 5-aromatic acyltransferase</fullName>
    </submittedName>
</protein>
<keyword evidence="1 3" id="KW-0808">Transferase</keyword>
<keyword evidence="4" id="KW-1185">Reference proteome</keyword>
<evidence type="ECO:0000313" key="4">
    <source>
        <dbReference type="Proteomes" id="UP000554482"/>
    </source>
</evidence>
<sequence length="169" mass="18135">MFSVDCRERLNQPLPLTYSGNCIGGVFVKSDRNELTGENGIGIAAEVIGKGIVNADTEVWTIMEKGFRSYGSIPPGQLVTIGGSPNFGIYETDFGWGKPKKNELSLTDSGGAIYFNNHPSEQGAVEILLVRDAIQMEAFASTFTKTLSLDLCNSKPEAILSGANLPSKL</sequence>